<feature type="domain" description="Thioesterase" evidence="4">
    <location>
        <begin position="71"/>
        <end position="143"/>
    </location>
</feature>
<evidence type="ECO:0000313" key="8">
    <source>
        <dbReference type="Proteomes" id="UP000271380"/>
    </source>
</evidence>
<dbReference type="EC" id="3.1.2.-" evidence="6"/>
<comment type="similarity">
    <text evidence="1">Belongs to the thioesterase PaaI family.</text>
</comment>
<dbReference type="GO" id="GO:0061522">
    <property type="term" value="F:1,4-dihydroxy-2-naphthoyl-CoA thioesterase activity"/>
    <property type="evidence" value="ECO:0007669"/>
    <property type="project" value="TreeGrafter"/>
</dbReference>
<evidence type="ECO:0000313" key="5">
    <source>
        <dbReference type="EMBL" id="AKE41182.1"/>
    </source>
</evidence>
<feature type="region of interest" description="Disordered" evidence="3">
    <location>
        <begin position="156"/>
        <end position="179"/>
    </location>
</feature>
<keyword evidence="7" id="KW-1185">Reference proteome</keyword>
<dbReference type="STRING" id="35755.UL82_05030"/>
<reference evidence="6 8" key="2">
    <citation type="submission" date="2018-12" db="EMBL/GenBank/DDBJ databases">
        <authorList>
            <consortium name="Pathogen Informatics"/>
        </authorList>
    </citation>
    <scope>NUCLEOTIDE SEQUENCE [LARGE SCALE GENOMIC DNA]</scope>
    <source>
        <strain evidence="6 8">NCTC949</strain>
    </source>
</reference>
<dbReference type="EMBL" id="LR134377">
    <property type="protein sequence ID" value="VEH08458.1"/>
    <property type="molecule type" value="Genomic_DNA"/>
</dbReference>
<dbReference type="InterPro" id="IPR006683">
    <property type="entry name" value="Thioestr_dom"/>
</dbReference>
<dbReference type="AlphaFoldDB" id="A0A0F6QZI4"/>
<dbReference type="CDD" id="cd03443">
    <property type="entry name" value="PaaI_thioesterase"/>
    <property type="match status" value="1"/>
</dbReference>
<dbReference type="SUPFAM" id="SSF54637">
    <property type="entry name" value="Thioesterase/thiol ester dehydrase-isomerase"/>
    <property type="match status" value="1"/>
</dbReference>
<evidence type="ECO:0000256" key="2">
    <source>
        <dbReference type="ARBA" id="ARBA00022801"/>
    </source>
</evidence>
<dbReference type="GO" id="GO:0005829">
    <property type="term" value="C:cytosol"/>
    <property type="evidence" value="ECO:0007669"/>
    <property type="project" value="TreeGrafter"/>
</dbReference>
<dbReference type="Pfam" id="PF03061">
    <property type="entry name" value="4HBT"/>
    <property type="match status" value="1"/>
</dbReference>
<evidence type="ECO:0000256" key="3">
    <source>
        <dbReference type="SAM" id="MobiDB-lite"/>
    </source>
</evidence>
<dbReference type="KEGG" id="cku:UL82_05030"/>
<dbReference type="Proteomes" id="UP000033457">
    <property type="component" value="Chromosome"/>
</dbReference>
<organism evidence="5 7">
    <name type="scientific">Corynebacterium kutscheri</name>
    <dbReference type="NCBI Taxonomy" id="35755"/>
    <lineage>
        <taxon>Bacteria</taxon>
        <taxon>Bacillati</taxon>
        <taxon>Actinomycetota</taxon>
        <taxon>Actinomycetes</taxon>
        <taxon>Mycobacteriales</taxon>
        <taxon>Corynebacteriaceae</taxon>
        <taxon>Corynebacterium</taxon>
    </lineage>
</organism>
<dbReference type="EMBL" id="CP011312">
    <property type="protein sequence ID" value="AKE41182.1"/>
    <property type="molecule type" value="Genomic_DNA"/>
</dbReference>
<dbReference type="Gene3D" id="3.10.129.10">
    <property type="entry name" value="Hotdog Thioesterase"/>
    <property type="match status" value="1"/>
</dbReference>
<accession>A0A0F6QZI4</accession>
<dbReference type="Proteomes" id="UP000271380">
    <property type="component" value="Chromosome"/>
</dbReference>
<proteinExistence type="inferred from homology"/>
<reference evidence="5 7" key="1">
    <citation type="journal article" date="2015" name="Genome Announc.">
        <title>Complete Genome Sequence of Corynebacterium kutscheri DSM 20755, a Corynebacterial Type Strain with Remarkably Low G+C Content of Chromosomal DNA.</title>
        <authorList>
            <person name="Ruckert C."/>
            <person name="Albersmeier A."/>
            <person name="Winkler A."/>
            <person name="Tauch A."/>
        </authorList>
    </citation>
    <scope>NUCLEOTIDE SEQUENCE [LARGE SCALE GENOMIC DNA]</scope>
    <source>
        <strain evidence="5 7">DSM 20755</strain>
    </source>
</reference>
<dbReference type="InterPro" id="IPR029069">
    <property type="entry name" value="HotDog_dom_sf"/>
</dbReference>
<evidence type="ECO:0000259" key="4">
    <source>
        <dbReference type="Pfam" id="PF03061"/>
    </source>
</evidence>
<sequence>MFFTRLMTMTDDIFSLLGAIPAEGAHIRELAKINELNDGFSASLGLRFVEIDHENCRAELHVDKSHLQVSGVVNGGVYCAIAESVGSVMGVVAAQGKLVAGVNNNTDFIKPVSAGVISAHAQMIRNGHNTQLINVEMFHRDQLVARTTLRTMLAPVPVKGNPGRAEDKFVEYSNSTQTS</sequence>
<evidence type="ECO:0000313" key="6">
    <source>
        <dbReference type="EMBL" id="VEH08458.1"/>
    </source>
</evidence>
<evidence type="ECO:0000313" key="7">
    <source>
        <dbReference type="Proteomes" id="UP000033457"/>
    </source>
</evidence>
<evidence type="ECO:0000256" key="1">
    <source>
        <dbReference type="ARBA" id="ARBA00008324"/>
    </source>
</evidence>
<dbReference type="PANTHER" id="PTHR43240:SF5">
    <property type="entry name" value="1,4-DIHYDROXY-2-NAPHTHOYL-COA THIOESTERASE 1"/>
    <property type="match status" value="1"/>
</dbReference>
<keyword evidence="2 6" id="KW-0378">Hydrolase</keyword>
<protein>
    <submittedName>
        <fullName evidence="6">Thioesterase</fullName>
        <ecNumber evidence="6">3.1.2.-</ecNumber>
    </submittedName>
</protein>
<name>A0A0F6QZI4_9CORY</name>
<gene>
    <name evidence="6" type="ORF">NCTC949_01572</name>
    <name evidence="5" type="ORF">UL82_05030</name>
</gene>
<dbReference type="HOGENOM" id="CLU_089876_13_3_11"/>
<dbReference type="InterPro" id="IPR003736">
    <property type="entry name" value="PAAI_dom"/>
</dbReference>
<dbReference type="NCBIfam" id="TIGR00369">
    <property type="entry name" value="unchar_dom_1"/>
    <property type="match status" value="1"/>
</dbReference>
<dbReference type="PANTHER" id="PTHR43240">
    <property type="entry name" value="1,4-DIHYDROXY-2-NAPHTHOYL-COA THIOESTERASE 1"/>
    <property type="match status" value="1"/>
</dbReference>